<dbReference type="RefSeq" id="WP_200240873.1">
    <property type="nucleotide sequence ID" value="NZ_NRRV01000063.1"/>
</dbReference>
<keyword evidence="1" id="KW-0812">Transmembrane</keyword>
<feature type="domain" description="Ice-binding protein C-terminal" evidence="2">
    <location>
        <begin position="209"/>
        <end position="231"/>
    </location>
</feature>
<keyword evidence="1" id="KW-1133">Transmembrane helix</keyword>
<evidence type="ECO:0000256" key="1">
    <source>
        <dbReference type="SAM" id="Phobius"/>
    </source>
</evidence>
<dbReference type="Proteomes" id="UP000748752">
    <property type="component" value="Unassembled WGS sequence"/>
</dbReference>
<protein>
    <recommendedName>
        <fullName evidence="2">Ice-binding protein C-terminal domain-containing protein</fullName>
    </recommendedName>
</protein>
<dbReference type="EMBL" id="NRRV01000063">
    <property type="protein sequence ID" value="MBK1632973.1"/>
    <property type="molecule type" value="Genomic_DNA"/>
</dbReference>
<reference evidence="3 4" key="1">
    <citation type="journal article" date="2020" name="Microorganisms">
        <title>Osmotic Adaptation and Compatible Solute Biosynthesis of Phototrophic Bacteria as Revealed from Genome Analyses.</title>
        <authorList>
            <person name="Imhoff J.F."/>
            <person name="Rahn T."/>
            <person name="Kunzel S."/>
            <person name="Keller A."/>
            <person name="Neulinger S.C."/>
        </authorList>
    </citation>
    <scope>NUCLEOTIDE SEQUENCE [LARGE SCALE GENOMIC DNA]</scope>
    <source>
        <strain evidence="3 4">DSM 6210</strain>
    </source>
</reference>
<proteinExistence type="predicted"/>
<name>A0ABS1CM14_9GAMM</name>
<dbReference type="Pfam" id="PF07589">
    <property type="entry name" value="PEP-CTERM"/>
    <property type="match status" value="1"/>
</dbReference>
<comment type="caution">
    <text evidence="3">The sequence shown here is derived from an EMBL/GenBank/DDBJ whole genome shotgun (WGS) entry which is preliminary data.</text>
</comment>
<dbReference type="InterPro" id="IPR013424">
    <property type="entry name" value="Ice-binding_C"/>
</dbReference>
<evidence type="ECO:0000313" key="3">
    <source>
        <dbReference type="EMBL" id="MBK1632973.1"/>
    </source>
</evidence>
<keyword evidence="1" id="KW-0472">Membrane</keyword>
<dbReference type="NCBIfam" id="TIGR02595">
    <property type="entry name" value="PEP_CTERM"/>
    <property type="match status" value="1"/>
</dbReference>
<evidence type="ECO:0000259" key="2">
    <source>
        <dbReference type="Pfam" id="PF07589"/>
    </source>
</evidence>
<feature type="transmembrane region" description="Helical" evidence="1">
    <location>
        <begin position="210"/>
        <end position="229"/>
    </location>
</feature>
<organism evidence="3 4">
    <name type="scientific">Thiohalocapsa halophila</name>
    <dbReference type="NCBI Taxonomy" id="69359"/>
    <lineage>
        <taxon>Bacteria</taxon>
        <taxon>Pseudomonadati</taxon>
        <taxon>Pseudomonadota</taxon>
        <taxon>Gammaproteobacteria</taxon>
        <taxon>Chromatiales</taxon>
        <taxon>Chromatiaceae</taxon>
        <taxon>Thiohalocapsa</taxon>
    </lineage>
</organism>
<sequence length="238" mass="23891">MTSTTFPLSGRGLAGALMLGALTLGVQPAFATFKSALDRDNFNPDIQVSGLDVSYIANTGVFNLTANDGGGFFTNAAGDFAGSGNADYNLSAVFGSQGSVLNSGSLTITAGTGGFNTAAGSISDGTVMLSGQIFDFGFSGSGDGNGTFEFLLTDLASAAPELDLYLDDFALSIASTTSALTGSGSTFSDNSWLAGDVDFAGSNLTSDTSVPVPATVLLLGFGLLGLGAVRRHRLRAAA</sequence>
<accession>A0ABS1CM14</accession>
<gene>
    <name evidence="3" type="ORF">CKO31_19900</name>
</gene>
<evidence type="ECO:0000313" key="4">
    <source>
        <dbReference type="Proteomes" id="UP000748752"/>
    </source>
</evidence>
<keyword evidence="4" id="KW-1185">Reference proteome</keyword>